<dbReference type="PANTHER" id="PTHR33627:SF1">
    <property type="entry name" value="TRANSPOSASE"/>
    <property type="match status" value="1"/>
</dbReference>
<accession>A0A1V8ZYE7</accession>
<keyword evidence="3" id="KW-1185">Reference proteome</keyword>
<dbReference type="Pfam" id="PF13546">
    <property type="entry name" value="DDE_5"/>
    <property type="match status" value="1"/>
</dbReference>
<organism evidence="2 3">
    <name type="scientific">Saccharomonospora piscinae</name>
    <dbReference type="NCBI Taxonomy" id="687388"/>
    <lineage>
        <taxon>Bacteria</taxon>
        <taxon>Bacillati</taxon>
        <taxon>Actinomycetota</taxon>
        <taxon>Actinomycetes</taxon>
        <taxon>Pseudonocardiales</taxon>
        <taxon>Pseudonocardiaceae</taxon>
        <taxon>Saccharomonospora</taxon>
    </lineage>
</organism>
<evidence type="ECO:0000313" key="2">
    <source>
        <dbReference type="EMBL" id="OQO89783.1"/>
    </source>
</evidence>
<gene>
    <name evidence="2" type="ORF">B1813_22745</name>
</gene>
<dbReference type="SUPFAM" id="SSF53098">
    <property type="entry name" value="Ribonuclease H-like"/>
    <property type="match status" value="1"/>
</dbReference>
<dbReference type="STRING" id="1962155.B1813_22745"/>
<name>A0A1V8ZYE7_SACPI</name>
<dbReference type="InterPro" id="IPR039365">
    <property type="entry name" value="IS701-like"/>
</dbReference>
<dbReference type="AlphaFoldDB" id="A0A1V8ZYE7"/>
<dbReference type="EMBL" id="MWIH01000009">
    <property type="protein sequence ID" value="OQO89783.1"/>
    <property type="molecule type" value="Genomic_DNA"/>
</dbReference>
<dbReference type="Proteomes" id="UP000192591">
    <property type="component" value="Unassembled WGS sequence"/>
</dbReference>
<dbReference type="PANTHER" id="PTHR33627">
    <property type="entry name" value="TRANSPOSASE"/>
    <property type="match status" value="1"/>
</dbReference>
<evidence type="ECO:0000313" key="3">
    <source>
        <dbReference type="Proteomes" id="UP000192591"/>
    </source>
</evidence>
<feature type="domain" description="Transposase IS701-like DDE" evidence="1">
    <location>
        <begin position="14"/>
        <end position="222"/>
    </location>
</feature>
<sequence>MAVRERLTRFTAEIFASLARADQRAKAELYLRGLLLEGGRKSMLPMARCLGVDHQVLQHFVTSSTWKLSPVRARLARRAVQLLQPLAWAVGDVALPKDGADSPCVARQYTDHLKRVTNCQVGVGVHLVGDTAAAANWRLFVPSEWDATGGSSPGDIIWRRRRCRVPSTERHRPKWMLAVEMLDELVGWGLRPPVVVAGAGYGEHTGFRAALDRRGLPYLVRAGGEVVSGAVIRPQEIRRRMELGGRELIERFGLGHFEGRSWIGWNRHVTLASAAQLFSTSERLRETEGRDRETA</sequence>
<evidence type="ECO:0000259" key="1">
    <source>
        <dbReference type="Pfam" id="PF13546"/>
    </source>
</evidence>
<protein>
    <recommendedName>
        <fullName evidence="1">Transposase IS701-like DDE domain-containing protein</fullName>
    </recommendedName>
</protein>
<comment type="caution">
    <text evidence="2">The sequence shown here is derived from an EMBL/GenBank/DDBJ whole genome shotgun (WGS) entry which is preliminary data.</text>
</comment>
<reference evidence="2 3" key="1">
    <citation type="submission" date="2017-02" db="EMBL/GenBank/DDBJ databases">
        <title>Draft genome of Saccharomonospora sp. 154.</title>
        <authorList>
            <person name="Alonso-Carmona G.S."/>
            <person name="De La Haba R."/>
            <person name="Vera-Gargallo B."/>
            <person name="Sandoval-Trujillo A.H."/>
            <person name="Ramirez-Duran N."/>
            <person name="Ventosa A."/>
        </authorList>
    </citation>
    <scope>NUCLEOTIDE SEQUENCE [LARGE SCALE GENOMIC DNA]</scope>
    <source>
        <strain evidence="2 3">LRS4.154</strain>
    </source>
</reference>
<dbReference type="InterPro" id="IPR012337">
    <property type="entry name" value="RNaseH-like_sf"/>
</dbReference>
<dbReference type="InterPro" id="IPR038721">
    <property type="entry name" value="IS701-like_DDE_dom"/>
</dbReference>
<proteinExistence type="predicted"/>